<name>A0A8T1V7Y5_9STRA</name>
<dbReference type="EMBL" id="JAGDFM010000571">
    <property type="protein sequence ID" value="KAG7377131.1"/>
    <property type="molecule type" value="Genomic_DNA"/>
</dbReference>
<evidence type="ECO:0000313" key="3">
    <source>
        <dbReference type="Proteomes" id="UP000694044"/>
    </source>
</evidence>
<accession>A0A8T1V7Y5</accession>
<dbReference type="Proteomes" id="UP000694044">
    <property type="component" value="Unassembled WGS sequence"/>
</dbReference>
<organism evidence="2 3">
    <name type="scientific">Phytophthora pseudosyringae</name>
    <dbReference type="NCBI Taxonomy" id="221518"/>
    <lineage>
        <taxon>Eukaryota</taxon>
        <taxon>Sar</taxon>
        <taxon>Stramenopiles</taxon>
        <taxon>Oomycota</taxon>
        <taxon>Peronosporomycetes</taxon>
        <taxon>Peronosporales</taxon>
        <taxon>Peronosporaceae</taxon>
        <taxon>Phytophthora</taxon>
    </lineage>
</organism>
<feature type="compositionally biased region" description="Low complexity" evidence="1">
    <location>
        <begin position="92"/>
        <end position="102"/>
    </location>
</feature>
<gene>
    <name evidence="2" type="ORF">PHYPSEUDO_012135</name>
</gene>
<proteinExistence type="predicted"/>
<dbReference type="OrthoDB" id="119909at2759"/>
<feature type="region of interest" description="Disordered" evidence="1">
    <location>
        <begin position="92"/>
        <end position="112"/>
    </location>
</feature>
<reference evidence="2" key="1">
    <citation type="submission" date="2021-02" db="EMBL/GenBank/DDBJ databases">
        <authorList>
            <person name="Palmer J.M."/>
        </authorList>
    </citation>
    <scope>NUCLEOTIDE SEQUENCE</scope>
    <source>
        <strain evidence="2">SCRP734</strain>
    </source>
</reference>
<evidence type="ECO:0000313" key="2">
    <source>
        <dbReference type="EMBL" id="KAG7377131.1"/>
    </source>
</evidence>
<protein>
    <submittedName>
        <fullName evidence="2">Uncharacterized protein</fullName>
    </submittedName>
</protein>
<sequence length="112" mass="12422">MPDDDEFDSIKRLASTMLPIQSSPMKKMKCELVVSVKTLTSKLVATAPSYVDDILKMHKLIEHVKARIEALRAKGDSTAMLKVRLSILSSSRSFRTRSVQSTEGKAPANRTT</sequence>
<comment type="caution">
    <text evidence="2">The sequence shown here is derived from an EMBL/GenBank/DDBJ whole genome shotgun (WGS) entry which is preliminary data.</text>
</comment>
<dbReference type="AlphaFoldDB" id="A0A8T1V7Y5"/>
<keyword evidence="3" id="KW-1185">Reference proteome</keyword>
<evidence type="ECO:0000256" key="1">
    <source>
        <dbReference type="SAM" id="MobiDB-lite"/>
    </source>
</evidence>